<dbReference type="InterPro" id="IPR006016">
    <property type="entry name" value="UspA"/>
</dbReference>
<accession>A0A507BY49</accession>
<keyword evidence="3" id="KW-1185">Reference proteome</keyword>
<protein>
    <recommendedName>
        <fullName evidence="1">UspA domain-containing protein</fullName>
    </recommendedName>
</protein>
<dbReference type="RefSeq" id="XP_031023315.1">
    <property type="nucleotide sequence ID" value="XM_031170698.1"/>
</dbReference>
<dbReference type="SUPFAM" id="SSF52402">
    <property type="entry name" value="Adenine nucleotide alpha hydrolases-like"/>
    <property type="match status" value="1"/>
</dbReference>
<name>A0A507BY49_9FUNG</name>
<dbReference type="Proteomes" id="UP000319731">
    <property type="component" value="Unassembled WGS sequence"/>
</dbReference>
<reference evidence="2 3" key="1">
    <citation type="journal article" date="2019" name="Sci. Rep.">
        <title>Comparative genomics of chytrid fungi reveal insights into the obligate biotrophic and pathogenic lifestyle of Synchytrium endobioticum.</title>
        <authorList>
            <person name="van de Vossenberg B.T.L.H."/>
            <person name="Warris S."/>
            <person name="Nguyen H.D.T."/>
            <person name="van Gent-Pelzer M.P.E."/>
            <person name="Joly D.L."/>
            <person name="van de Geest H.C."/>
            <person name="Bonants P.J.M."/>
            <person name="Smith D.S."/>
            <person name="Levesque C.A."/>
            <person name="van der Lee T.A.J."/>
        </authorList>
    </citation>
    <scope>NUCLEOTIDE SEQUENCE [LARGE SCALE GENOMIC DNA]</scope>
    <source>
        <strain evidence="2 3">JEL517</strain>
    </source>
</reference>
<organism evidence="2 3">
    <name type="scientific">Synchytrium microbalum</name>
    <dbReference type="NCBI Taxonomy" id="1806994"/>
    <lineage>
        <taxon>Eukaryota</taxon>
        <taxon>Fungi</taxon>
        <taxon>Fungi incertae sedis</taxon>
        <taxon>Chytridiomycota</taxon>
        <taxon>Chytridiomycota incertae sedis</taxon>
        <taxon>Chytridiomycetes</taxon>
        <taxon>Synchytriales</taxon>
        <taxon>Synchytriaceae</taxon>
        <taxon>Synchytrium</taxon>
    </lineage>
</organism>
<dbReference type="PANTHER" id="PTHR47583">
    <property type="entry name" value="ADENINE NUCLEOTIDE ALPHA HYDROLASES-LIKE SUPERFAMILY PROTEIN"/>
    <property type="match status" value="1"/>
</dbReference>
<dbReference type="CDD" id="cd23659">
    <property type="entry name" value="USP_At3g01520-like"/>
    <property type="match status" value="1"/>
</dbReference>
<sequence length="173" mass="18497">MASINVSTSALPVPSPKQRANKTVLMGLDESRHSSAALQWVFDYLLVSGDKLVVVTVIDKESERESTTSRVKTLLRAAYEAEGIAVSMGTRVVVSNNAGQAIASQAEEVKPAFLVLSSAGKSHVEGLLVGSVSQYCIKNVQDCPVIIARMTKKDELTDSAGNVGSERKSPSWF</sequence>
<dbReference type="EMBL" id="QEAO01000035">
    <property type="protein sequence ID" value="TPX32041.1"/>
    <property type="molecule type" value="Genomic_DNA"/>
</dbReference>
<dbReference type="AlphaFoldDB" id="A0A507BY49"/>
<gene>
    <name evidence="2" type="ORF">SmJEL517_g04770</name>
</gene>
<evidence type="ECO:0000259" key="1">
    <source>
        <dbReference type="Pfam" id="PF00582"/>
    </source>
</evidence>
<feature type="domain" description="UspA" evidence="1">
    <location>
        <begin position="21"/>
        <end position="149"/>
    </location>
</feature>
<comment type="caution">
    <text evidence="2">The sequence shown here is derived from an EMBL/GenBank/DDBJ whole genome shotgun (WGS) entry which is preliminary data.</text>
</comment>
<proteinExistence type="predicted"/>
<dbReference type="PANTHER" id="PTHR47583:SF1">
    <property type="entry name" value="ADENINE NUCLEOTIDE ALPHA HYDROLASES-LIKE SUPERFAMILY PROTEIN"/>
    <property type="match status" value="1"/>
</dbReference>
<dbReference type="Pfam" id="PF00582">
    <property type="entry name" value="Usp"/>
    <property type="match status" value="1"/>
</dbReference>
<evidence type="ECO:0000313" key="3">
    <source>
        <dbReference type="Proteomes" id="UP000319731"/>
    </source>
</evidence>
<dbReference type="OrthoDB" id="843225at2759"/>
<dbReference type="GeneID" id="42005995"/>
<dbReference type="InterPro" id="IPR014729">
    <property type="entry name" value="Rossmann-like_a/b/a_fold"/>
</dbReference>
<evidence type="ECO:0000313" key="2">
    <source>
        <dbReference type="EMBL" id="TPX32041.1"/>
    </source>
</evidence>
<dbReference type="Gene3D" id="3.40.50.620">
    <property type="entry name" value="HUPs"/>
    <property type="match status" value="1"/>
</dbReference>